<evidence type="ECO:0000256" key="1">
    <source>
        <dbReference type="ARBA" id="ARBA00023002"/>
    </source>
</evidence>
<dbReference type="EMBL" id="BAUT01000010">
    <property type="protein sequence ID" value="GAE25508.1"/>
    <property type="molecule type" value="Genomic_DNA"/>
</dbReference>
<dbReference type="STRING" id="1236970.JCM9140_1506"/>
<gene>
    <name evidence="2" type="ORF">JCM9140_1506</name>
</gene>
<reference evidence="2" key="1">
    <citation type="journal article" date="2014" name="Genome Announc.">
        <title>Draft Genome Sequences of Three Alkaliphilic Bacillus Strains, Bacillus wakoensis JCM 9140T, Bacillus akibai JCM 9157T, and Bacillus hemicellulosilyticus JCM 9152T.</title>
        <authorList>
            <person name="Yuki M."/>
            <person name="Oshima K."/>
            <person name="Suda W."/>
            <person name="Oshida Y."/>
            <person name="Kitamura K."/>
            <person name="Iida T."/>
            <person name="Hattori M."/>
            <person name="Ohkuma M."/>
        </authorList>
    </citation>
    <scope>NUCLEOTIDE SEQUENCE [LARGE SCALE GENOMIC DNA]</scope>
    <source>
        <strain evidence="2">JCM 9140</strain>
    </source>
</reference>
<keyword evidence="1" id="KW-0560">Oxidoreductase</keyword>
<accession>W4Q1C7</accession>
<dbReference type="GO" id="GO:0016620">
    <property type="term" value="F:oxidoreductase activity, acting on the aldehyde or oxo group of donors, NAD or NADP as acceptor"/>
    <property type="evidence" value="ECO:0007669"/>
    <property type="project" value="InterPro"/>
</dbReference>
<dbReference type="InterPro" id="IPR016163">
    <property type="entry name" value="Ald_DH_C"/>
</dbReference>
<dbReference type="AlphaFoldDB" id="W4Q1C7"/>
<organism evidence="2 3">
    <name type="scientific">Halalkalibacter wakoensis JCM 9140</name>
    <dbReference type="NCBI Taxonomy" id="1236970"/>
    <lineage>
        <taxon>Bacteria</taxon>
        <taxon>Bacillati</taxon>
        <taxon>Bacillota</taxon>
        <taxon>Bacilli</taxon>
        <taxon>Bacillales</taxon>
        <taxon>Bacillaceae</taxon>
        <taxon>Halalkalibacter</taxon>
    </lineage>
</organism>
<dbReference type="Gene3D" id="3.40.605.10">
    <property type="entry name" value="Aldehyde Dehydrogenase, Chain A, domain 1"/>
    <property type="match status" value="1"/>
</dbReference>
<evidence type="ECO:0000313" key="3">
    <source>
        <dbReference type="Proteomes" id="UP000018890"/>
    </source>
</evidence>
<dbReference type="InterPro" id="IPR016162">
    <property type="entry name" value="Ald_DH_N"/>
</dbReference>
<dbReference type="InterPro" id="IPR016161">
    <property type="entry name" value="Ald_DH/histidinol_DH"/>
</dbReference>
<comment type="caution">
    <text evidence="2">The sequence shown here is derived from an EMBL/GenBank/DDBJ whole genome shotgun (WGS) entry which is preliminary data.</text>
</comment>
<keyword evidence="3" id="KW-1185">Reference proteome</keyword>
<proteinExistence type="predicted"/>
<dbReference type="SUPFAM" id="SSF53720">
    <property type="entry name" value="ALDH-like"/>
    <property type="match status" value="1"/>
</dbReference>
<name>W4Q1C7_9BACI</name>
<dbReference type="Proteomes" id="UP000018890">
    <property type="component" value="Unassembled WGS sequence"/>
</dbReference>
<dbReference type="Gene3D" id="3.40.309.10">
    <property type="entry name" value="Aldehyde Dehydrogenase, Chain A, domain 2"/>
    <property type="match status" value="1"/>
</dbReference>
<sequence>MRTTEEGMKRAEEMLEFGGLGHSAVIHTNDEDLIRQYGLRMKACRIIVNAPSSQGAIGDIYNAFLPSLTLGCGSYGKNSVSSNVKKHSLLRFQLLLEQDLK</sequence>
<evidence type="ECO:0000313" key="2">
    <source>
        <dbReference type="EMBL" id="GAE25508.1"/>
    </source>
</evidence>
<protein>
    <submittedName>
        <fullName evidence="2">Alcohol dehydrogenase</fullName>
    </submittedName>
</protein>